<evidence type="ECO:0008006" key="4">
    <source>
        <dbReference type="Google" id="ProtNLM"/>
    </source>
</evidence>
<evidence type="ECO:0000256" key="1">
    <source>
        <dbReference type="SAM" id="MobiDB-lite"/>
    </source>
</evidence>
<dbReference type="InterPro" id="IPR002347">
    <property type="entry name" value="SDR_fam"/>
</dbReference>
<dbReference type="Gene3D" id="3.40.50.720">
    <property type="entry name" value="NAD(P)-binding Rossmann-like Domain"/>
    <property type="match status" value="1"/>
</dbReference>
<dbReference type="InterPro" id="IPR036291">
    <property type="entry name" value="NAD(P)-bd_dom_sf"/>
</dbReference>
<feature type="region of interest" description="Disordered" evidence="1">
    <location>
        <begin position="109"/>
        <end position="192"/>
    </location>
</feature>
<reference evidence="2 3" key="1">
    <citation type="submission" date="2016-04" db="EMBL/GenBank/DDBJ databases">
        <title>A degradative enzymes factory behind the ericoid mycorrhizal symbiosis.</title>
        <authorList>
            <consortium name="DOE Joint Genome Institute"/>
            <person name="Martino E."/>
            <person name="Morin E."/>
            <person name="Grelet G."/>
            <person name="Kuo A."/>
            <person name="Kohler A."/>
            <person name="Daghino S."/>
            <person name="Barry K."/>
            <person name="Choi C."/>
            <person name="Cichocki N."/>
            <person name="Clum A."/>
            <person name="Copeland A."/>
            <person name="Hainaut M."/>
            <person name="Haridas S."/>
            <person name="Labutti K."/>
            <person name="Lindquist E."/>
            <person name="Lipzen A."/>
            <person name="Khouja H.-R."/>
            <person name="Murat C."/>
            <person name="Ohm R."/>
            <person name="Olson A."/>
            <person name="Spatafora J."/>
            <person name="Veneault-Fourrey C."/>
            <person name="Henrissat B."/>
            <person name="Grigoriev I."/>
            <person name="Martin F."/>
            <person name="Perotto S."/>
        </authorList>
    </citation>
    <scope>NUCLEOTIDE SEQUENCE [LARGE SCALE GENOMIC DNA]</scope>
    <source>
        <strain evidence="2 3">F</strain>
    </source>
</reference>
<dbReference type="AlphaFoldDB" id="A0A2J6QWB1"/>
<dbReference type="SUPFAM" id="SSF51735">
    <property type="entry name" value="NAD(P)-binding Rossmann-fold domains"/>
    <property type="match status" value="1"/>
</dbReference>
<accession>A0A2J6QWB1</accession>
<evidence type="ECO:0000313" key="2">
    <source>
        <dbReference type="EMBL" id="PMD30545.1"/>
    </source>
</evidence>
<gene>
    <name evidence="2" type="ORF">L207DRAFT_537772</name>
</gene>
<evidence type="ECO:0000313" key="3">
    <source>
        <dbReference type="Proteomes" id="UP000235786"/>
    </source>
</evidence>
<keyword evidence="3" id="KW-1185">Reference proteome</keyword>
<name>A0A2J6QWB1_HYAVF</name>
<organism evidence="2 3">
    <name type="scientific">Hyaloscypha variabilis (strain UAMH 11265 / GT02V1 / F)</name>
    <name type="common">Meliniomyces variabilis</name>
    <dbReference type="NCBI Taxonomy" id="1149755"/>
    <lineage>
        <taxon>Eukaryota</taxon>
        <taxon>Fungi</taxon>
        <taxon>Dikarya</taxon>
        <taxon>Ascomycota</taxon>
        <taxon>Pezizomycotina</taxon>
        <taxon>Leotiomycetes</taxon>
        <taxon>Helotiales</taxon>
        <taxon>Hyaloscyphaceae</taxon>
        <taxon>Hyaloscypha</taxon>
        <taxon>Hyaloscypha variabilis</taxon>
    </lineage>
</organism>
<proteinExistence type="predicted"/>
<dbReference type="STRING" id="1149755.A0A2J6QWB1"/>
<dbReference type="Pfam" id="PF13561">
    <property type="entry name" value="adh_short_C2"/>
    <property type="match status" value="1"/>
</dbReference>
<dbReference type="OrthoDB" id="7289984at2759"/>
<sequence length="392" mass="42699">MNGVTSTYYHEDNVAEAQGNDTTNYNGGVDDGLLLTEKLWYQILRQEILTGGRQNSEGTALYHLEEPALNTSGSCLNPASTSDDGVDGSQFSQGIRDALITGDDRDVVGNLRTKDVGCGSPLGSHDKEEPKEQQRQEVSIDLRDDNDDEMRRRQHEAKEISSSNHDSKSKNSREDDEDPRPSKRQKLPSALTVEIPVPRLTPTLTAQPMMPETRSQAEYAGTSARILVWVCDSKAIGEEINNIKTLFNLVLETIVIEPAMVAIVFRPLLMKSENPYSLFIGSGQGSLVRNVARHVSANSNIKNGGVYVVSKAALNMLVALEPAEFGPKGIKVFAVSPGFVISNLRGTSEEARTGWGGAGDAIVAGELVLSILEGKRDSDVGCLVHKDRVYTW</sequence>
<dbReference type="EMBL" id="KZ613966">
    <property type="protein sequence ID" value="PMD30545.1"/>
    <property type="molecule type" value="Genomic_DNA"/>
</dbReference>
<dbReference type="Proteomes" id="UP000235786">
    <property type="component" value="Unassembled WGS sequence"/>
</dbReference>
<protein>
    <recommendedName>
        <fullName evidence="4">NAD(P)-binding protein</fullName>
    </recommendedName>
</protein>
<feature type="compositionally biased region" description="Basic and acidic residues" evidence="1">
    <location>
        <begin position="124"/>
        <end position="143"/>
    </location>
</feature>